<feature type="transmembrane region" description="Helical" evidence="6">
    <location>
        <begin position="144"/>
        <end position="161"/>
    </location>
</feature>
<feature type="transmembrane region" description="Helical" evidence="6">
    <location>
        <begin position="475"/>
        <end position="495"/>
    </location>
</feature>
<dbReference type="PANTHER" id="PTHR30250:SF21">
    <property type="entry name" value="LIPID II FLIPPASE MURJ"/>
    <property type="match status" value="1"/>
</dbReference>
<evidence type="ECO:0000256" key="1">
    <source>
        <dbReference type="ARBA" id="ARBA00004651"/>
    </source>
</evidence>
<comment type="subcellular location">
    <subcellularLocation>
        <location evidence="1">Cell membrane</location>
        <topology evidence="1">Multi-pass membrane protein</topology>
    </subcellularLocation>
</comment>
<feature type="transmembrane region" description="Helical" evidence="6">
    <location>
        <begin position="67"/>
        <end position="89"/>
    </location>
</feature>
<dbReference type="PIRSF" id="PIRSF038958">
    <property type="entry name" value="PG_synth_SpoVB"/>
    <property type="match status" value="1"/>
</dbReference>
<feature type="transmembrane region" description="Helical" evidence="6">
    <location>
        <begin position="209"/>
        <end position="226"/>
    </location>
</feature>
<evidence type="ECO:0000313" key="7">
    <source>
        <dbReference type="EMBL" id="EGC70190.1"/>
    </source>
</evidence>
<feature type="transmembrane region" description="Helical" evidence="6">
    <location>
        <begin position="437"/>
        <end position="454"/>
    </location>
</feature>
<protein>
    <submittedName>
        <fullName evidence="7">Polysaccharide biosynthesis protein</fullName>
    </submittedName>
</protein>
<evidence type="ECO:0000256" key="4">
    <source>
        <dbReference type="ARBA" id="ARBA00022989"/>
    </source>
</evidence>
<evidence type="ECO:0000256" key="2">
    <source>
        <dbReference type="ARBA" id="ARBA00022475"/>
    </source>
</evidence>
<comment type="caution">
    <text evidence="7">The sequence shown here is derived from an EMBL/GenBank/DDBJ whole genome shotgun (WGS) entry which is preliminary data.</text>
</comment>
<dbReference type="PANTHER" id="PTHR30250">
    <property type="entry name" value="PST FAMILY PREDICTED COLANIC ACID TRANSPORTER"/>
    <property type="match status" value="1"/>
</dbReference>
<accession>F0EHN2</accession>
<dbReference type="GO" id="GO:0005886">
    <property type="term" value="C:plasma membrane"/>
    <property type="evidence" value="ECO:0007669"/>
    <property type="project" value="UniProtKB-SubCell"/>
</dbReference>
<dbReference type="CDD" id="cd13124">
    <property type="entry name" value="MATE_SpoVB_like"/>
    <property type="match status" value="1"/>
</dbReference>
<feature type="transmembrane region" description="Helical" evidence="6">
    <location>
        <begin position="21"/>
        <end position="47"/>
    </location>
</feature>
<keyword evidence="3 6" id="KW-0812">Transmembrane</keyword>
<dbReference type="Pfam" id="PF01943">
    <property type="entry name" value="Polysacc_synt"/>
    <property type="match status" value="1"/>
</dbReference>
<feature type="transmembrane region" description="Helical" evidence="6">
    <location>
        <begin position="309"/>
        <end position="329"/>
    </location>
</feature>
<evidence type="ECO:0000256" key="5">
    <source>
        <dbReference type="ARBA" id="ARBA00023136"/>
    </source>
</evidence>
<gene>
    <name evidence="7" type="ORF">HMPREF9087_0924</name>
</gene>
<keyword evidence="4 6" id="KW-1133">Transmembrane helix</keyword>
<organism evidence="7 8">
    <name type="scientific">Enterococcus casseliflavus ATCC 12755</name>
    <dbReference type="NCBI Taxonomy" id="888066"/>
    <lineage>
        <taxon>Bacteria</taxon>
        <taxon>Bacillati</taxon>
        <taxon>Bacillota</taxon>
        <taxon>Bacilli</taxon>
        <taxon>Lactobacillales</taxon>
        <taxon>Enterococcaceae</taxon>
        <taxon>Enterococcus</taxon>
    </lineage>
</organism>
<dbReference type="AlphaFoldDB" id="F0EHN2"/>
<feature type="transmembrane region" description="Helical" evidence="6">
    <location>
        <begin position="350"/>
        <end position="373"/>
    </location>
</feature>
<feature type="transmembrane region" description="Helical" evidence="6">
    <location>
        <begin position="507"/>
        <end position="527"/>
    </location>
</feature>
<feature type="transmembrane region" description="Helical" evidence="6">
    <location>
        <begin position="379"/>
        <end position="401"/>
    </location>
</feature>
<evidence type="ECO:0000256" key="3">
    <source>
        <dbReference type="ARBA" id="ARBA00022692"/>
    </source>
</evidence>
<feature type="transmembrane region" description="Helical" evidence="6">
    <location>
        <begin position="413"/>
        <end position="431"/>
    </location>
</feature>
<reference evidence="7 8" key="1">
    <citation type="submission" date="2011-01" db="EMBL/GenBank/DDBJ databases">
        <authorList>
            <person name="Muzny D."/>
            <person name="Qin X."/>
            <person name="Deng J."/>
            <person name="Jiang H."/>
            <person name="Liu Y."/>
            <person name="Qu J."/>
            <person name="Song X.-Z."/>
            <person name="Zhang L."/>
            <person name="Thornton R."/>
            <person name="Coyle M."/>
            <person name="Francisco L."/>
            <person name="Jackson L."/>
            <person name="Javaid M."/>
            <person name="Korchina V."/>
            <person name="Kovar C."/>
            <person name="Mata R."/>
            <person name="Mathew T."/>
            <person name="Ngo R."/>
            <person name="Nguyen L."/>
            <person name="Nguyen N."/>
            <person name="Okwuonu G."/>
            <person name="Ongeri F."/>
            <person name="Pham C."/>
            <person name="Simmons D."/>
            <person name="Wilczek-Boney K."/>
            <person name="Hale W."/>
            <person name="Jakkamsetti A."/>
            <person name="Pham P."/>
            <person name="Ruth R."/>
            <person name="San Lucas F."/>
            <person name="Warren J."/>
            <person name="Zhang J."/>
            <person name="Zhao Z."/>
            <person name="Zhou C."/>
            <person name="Zhu D."/>
            <person name="Lee S."/>
            <person name="Bess C."/>
            <person name="Blankenburg K."/>
            <person name="Forbes L."/>
            <person name="Fu Q."/>
            <person name="Gubbala S."/>
            <person name="Hirani K."/>
            <person name="Jayaseelan J.C."/>
            <person name="Lara F."/>
            <person name="Munidasa M."/>
            <person name="Palculict T."/>
            <person name="Patil S."/>
            <person name="Pu L.-L."/>
            <person name="Saada N."/>
            <person name="Tang L."/>
            <person name="Weissenberger G."/>
            <person name="Zhu Y."/>
            <person name="Hemphill L."/>
            <person name="Shang Y."/>
            <person name="Youmans B."/>
            <person name="Ayvaz T."/>
            <person name="Ross M."/>
            <person name="Santibanez J."/>
            <person name="Aqrawi P."/>
            <person name="Gross S."/>
            <person name="Joshi V."/>
            <person name="Fowler G."/>
            <person name="Nazareth L."/>
            <person name="Reid J."/>
            <person name="Worley K."/>
            <person name="Petrosino J."/>
            <person name="Highlander S."/>
            <person name="Gibbs R."/>
        </authorList>
    </citation>
    <scope>NUCLEOTIDE SEQUENCE [LARGE SCALE GENOMIC DNA]</scope>
    <source>
        <strain evidence="7 8">ATCC 12755</strain>
    </source>
</reference>
<evidence type="ECO:0000256" key="6">
    <source>
        <dbReference type="SAM" id="Phobius"/>
    </source>
</evidence>
<sequence>MAMDNHMRSVSKELTTQEKMAQGYAWMTMGNIGSRLLGAIYILPWYYWMGANADKANALFGMGYNVYALFLMISTAGIPSAIAKQISFYNSRQEYRTSQKLFLRAFQLMAGFGVVTAGIMYLAAPWLATASGGGEELIPAMRSLSIALLVFPCMSVMRGYFQGNQDMKPFAISQVVEQIARVCYMLLATFIIMRVIEGEYTAAVTQSTFAAFIGVLASILVLGYYFQKQRVRMDVLVDMSKEETVLQTKELVLATIKEAIPFIIVGSGITILKLVDQYTFVRIMSSFTEFSNDQLLELMAIFGSNPDKLTMVVIGLATSMASTGLPLISEAVAKKDKKNLAKLISNNLQLYSFVMFPATFGMIVLSYPLYTLFYRPDALGASVLVAACLSGLVLGLFMLSSSMLQGMYHNKEAVVFFFVGLLVKLILQYPAIRLFQVYGPLVSTTIALGIVCWLNIRKMIRKGHFNVNLTLRRTLLIGAMTIIMVIAALIARQLFGLIFSSERKVQAFILSLLVAGVGGSVYIYIALKLRLAEKLLGSSMVRLRQKLHIK</sequence>
<name>F0EHN2_ENTCA</name>
<dbReference type="EMBL" id="AEWT01000009">
    <property type="protein sequence ID" value="EGC70190.1"/>
    <property type="molecule type" value="Genomic_DNA"/>
</dbReference>
<dbReference type="HOGENOM" id="CLU_022017_1_1_9"/>
<dbReference type="InterPro" id="IPR002797">
    <property type="entry name" value="Polysacc_synth"/>
</dbReference>
<proteinExistence type="predicted"/>
<dbReference type="InterPro" id="IPR050833">
    <property type="entry name" value="Poly_Biosynth_Transport"/>
</dbReference>
<feature type="transmembrane region" description="Helical" evidence="6">
    <location>
        <begin position="101"/>
        <end position="124"/>
    </location>
</feature>
<keyword evidence="5 6" id="KW-0472">Membrane</keyword>
<dbReference type="InterPro" id="IPR024923">
    <property type="entry name" value="PG_synth_SpoVB"/>
</dbReference>
<dbReference type="Proteomes" id="UP000004835">
    <property type="component" value="Unassembled WGS sequence"/>
</dbReference>
<keyword evidence="2" id="KW-1003">Cell membrane</keyword>
<feature type="transmembrane region" description="Helical" evidence="6">
    <location>
        <begin position="259"/>
        <end position="275"/>
    </location>
</feature>
<evidence type="ECO:0000313" key="8">
    <source>
        <dbReference type="Proteomes" id="UP000004835"/>
    </source>
</evidence>